<dbReference type="Proteomes" id="UP001201701">
    <property type="component" value="Unassembled WGS sequence"/>
</dbReference>
<dbReference type="InterPro" id="IPR028973">
    <property type="entry name" value="PhnB-like"/>
</dbReference>
<organism evidence="2 3">
    <name type="scientific">Mesorhizobium retamae</name>
    <dbReference type="NCBI Taxonomy" id="2912854"/>
    <lineage>
        <taxon>Bacteria</taxon>
        <taxon>Pseudomonadati</taxon>
        <taxon>Pseudomonadota</taxon>
        <taxon>Alphaproteobacteria</taxon>
        <taxon>Hyphomicrobiales</taxon>
        <taxon>Phyllobacteriaceae</taxon>
        <taxon>Mesorhizobium</taxon>
    </lineage>
</organism>
<feature type="domain" description="PhnB-like" evidence="1">
    <location>
        <begin position="30"/>
        <end position="160"/>
    </location>
</feature>
<proteinExistence type="predicted"/>
<evidence type="ECO:0000313" key="3">
    <source>
        <dbReference type="Proteomes" id="UP001201701"/>
    </source>
</evidence>
<comment type="caution">
    <text evidence="2">The sequence shown here is derived from an EMBL/GenBank/DDBJ whole genome shotgun (WGS) entry which is preliminary data.</text>
</comment>
<dbReference type="InterPro" id="IPR029068">
    <property type="entry name" value="Glyas_Bleomycin-R_OHBP_Dase"/>
</dbReference>
<reference evidence="2 3" key="1">
    <citation type="submission" date="2022-02" db="EMBL/GenBank/DDBJ databases">
        <title>Draft genome sequence of Mezorhizobium retamae strain IRAMC:0171 isolated from Retama raetam nodules.</title>
        <authorList>
            <person name="Bengaied R."/>
            <person name="Sbissi I."/>
            <person name="Huber K."/>
            <person name="Ghodbane F."/>
            <person name="Nouioui I."/>
            <person name="Tarhouni M."/>
            <person name="Gtari M."/>
        </authorList>
    </citation>
    <scope>NUCLEOTIDE SEQUENCE [LARGE SCALE GENOMIC DNA]</scope>
    <source>
        <strain evidence="2 3">IRAMC:0171</strain>
    </source>
</reference>
<keyword evidence="3" id="KW-1185">Reference proteome</keyword>
<gene>
    <name evidence="2" type="ORF">L4923_28400</name>
</gene>
<dbReference type="SUPFAM" id="SSF54593">
    <property type="entry name" value="Glyoxalase/Bleomycin resistance protein/Dihydroxybiphenyl dioxygenase"/>
    <property type="match status" value="1"/>
</dbReference>
<sequence length="165" mass="17760">MTPTSVQLTGTRLAAVAFDLQRLRNRMMDIAPQLAFSGECRQAFEFYARLMGGVITVMNTFGGNEDKALPPGSSAAASDRVRYAELSLGQSVLRGNDVPADQSVPMQGFSVSLHVEGANEARRLFEALSEGGTVTTPLTKVDWADAFGMVTDRFGVPWLVLGMKA</sequence>
<protein>
    <submittedName>
        <fullName evidence="2">VOC family protein</fullName>
    </submittedName>
</protein>
<dbReference type="Pfam" id="PF06983">
    <property type="entry name" value="3-dmu-9_3-mt"/>
    <property type="match status" value="1"/>
</dbReference>
<evidence type="ECO:0000259" key="1">
    <source>
        <dbReference type="Pfam" id="PF06983"/>
    </source>
</evidence>
<dbReference type="PANTHER" id="PTHR33990">
    <property type="entry name" value="PROTEIN YJDN-RELATED"/>
    <property type="match status" value="1"/>
</dbReference>
<dbReference type="EMBL" id="JAKREW010000061">
    <property type="protein sequence ID" value="MCG7508963.1"/>
    <property type="molecule type" value="Genomic_DNA"/>
</dbReference>
<dbReference type="CDD" id="cd06588">
    <property type="entry name" value="PhnB_like"/>
    <property type="match status" value="1"/>
</dbReference>
<accession>A0ABS9QQ37</accession>
<dbReference type="PANTHER" id="PTHR33990:SF1">
    <property type="entry name" value="PROTEIN YJDN"/>
    <property type="match status" value="1"/>
</dbReference>
<name>A0ABS9QQ37_9HYPH</name>
<evidence type="ECO:0000313" key="2">
    <source>
        <dbReference type="EMBL" id="MCG7508963.1"/>
    </source>
</evidence>
<dbReference type="Gene3D" id="3.10.180.10">
    <property type="entry name" value="2,3-Dihydroxybiphenyl 1,2-Dioxygenase, domain 1"/>
    <property type="match status" value="1"/>
</dbReference>